<sequence length="284" mass="31079">MTEMPDNKKQQILAETGQDDNEKLMHTLELLDSYKITPPSGQDTAKLIALLKPVLKEQIPLLPVDKSQPLPEFCGRLNMLQLVQPQAMLLSKWFMAMCTIILMSGLALTNAVDGNTLLFLANASPVLGILTVLYEFRAKHSGVSELEAACPYSPAQLATARLIVVLGFDILLCLLATPAVSYWQERVLWQVITSWLGPLLLMLGIALAASLRLGIAGGCLVSAVAWIVQLATAKGASLFSILLPGQPVYFSDILGMVSGAVLILYSYKRWNISSQFTEDAFRDW</sequence>
<evidence type="ECO:0000256" key="1">
    <source>
        <dbReference type="SAM" id="Phobius"/>
    </source>
</evidence>
<dbReference type="STRING" id="112901.SAMN04488500_13910"/>
<feature type="transmembrane region" description="Helical" evidence="1">
    <location>
        <begin position="162"/>
        <end position="181"/>
    </location>
</feature>
<feature type="transmembrane region" description="Helical" evidence="1">
    <location>
        <begin position="117"/>
        <end position="136"/>
    </location>
</feature>
<accession>A0A1W2F1W7</accession>
<dbReference type="RefSeq" id="WP_084578444.1">
    <property type="nucleotide sequence ID" value="NZ_CP155572.1"/>
</dbReference>
<dbReference type="OrthoDB" id="1676578at2"/>
<dbReference type="Proteomes" id="UP000192738">
    <property type="component" value="Unassembled WGS sequence"/>
</dbReference>
<keyword evidence="3" id="KW-1185">Reference proteome</keyword>
<feature type="transmembrane region" description="Helical" evidence="1">
    <location>
        <begin position="93"/>
        <end position="111"/>
    </location>
</feature>
<keyword evidence="1" id="KW-1133">Transmembrane helix</keyword>
<name>A0A1W2F1W7_9FIRM</name>
<organism evidence="2 3">
    <name type="scientific">Sporomusa malonica</name>
    <dbReference type="NCBI Taxonomy" id="112901"/>
    <lineage>
        <taxon>Bacteria</taxon>
        <taxon>Bacillati</taxon>
        <taxon>Bacillota</taxon>
        <taxon>Negativicutes</taxon>
        <taxon>Selenomonadales</taxon>
        <taxon>Sporomusaceae</taxon>
        <taxon>Sporomusa</taxon>
    </lineage>
</organism>
<dbReference type="EMBL" id="FWXI01000039">
    <property type="protein sequence ID" value="SMD15822.1"/>
    <property type="molecule type" value="Genomic_DNA"/>
</dbReference>
<feature type="transmembrane region" description="Helical" evidence="1">
    <location>
        <begin position="248"/>
        <end position="267"/>
    </location>
</feature>
<feature type="transmembrane region" description="Helical" evidence="1">
    <location>
        <begin position="187"/>
        <end position="208"/>
    </location>
</feature>
<evidence type="ECO:0000313" key="3">
    <source>
        <dbReference type="Proteomes" id="UP000192738"/>
    </source>
</evidence>
<proteinExistence type="predicted"/>
<keyword evidence="1" id="KW-0472">Membrane</keyword>
<evidence type="ECO:0000313" key="2">
    <source>
        <dbReference type="EMBL" id="SMD15822.1"/>
    </source>
</evidence>
<gene>
    <name evidence="2" type="ORF">SAMN04488500_13910</name>
</gene>
<reference evidence="2 3" key="1">
    <citation type="submission" date="2017-04" db="EMBL/GenBank/DDBJ databases">
        <authorList>
            <person name="Afonso C.L."/>
            <person name="Miller P.J."/>
            <person name="Scott M.A."/>
            <person name="Spackman E."/>
            <person name="Goraichik I."/>
            <person name="Dimitrov K.M."/>
            <person name="Suarez D.L."/>
            <person name="Swayne D.E."/>
        </authorList>
    </citation>
    <scope>NUCLEOTIDE SEQUENCE [LARGE SCALE GENOMIC DNA]</scope>
    <source>
        <strain evidence="2 3">DSM 5090</strain>
    </source>
</reference>
<keyword evidence="1" id="KW-0812">Transmembrane</keyword>
<feature type="transmembrane region" description="Helical" evidence="1">
    <location>
        <begin position="220"/>
        <end position="242"/>
    </location>
</feature>
<protein>
    <submittedName>
        <fullName evidence="2">Uncharacterized protein</fullName>
    </submittedName>
</protein>
<dbReference type="AlphaFoldDB" id="A0A1W2F1W7"/>